<evidence type="ECO:0000313" key="2">
    <source>
        <dbReference type="EMBL" id="SEG87909.1"/>
    </source>
</evidence>
<sequence>MTRVLVVDDSPQILATLRRKLERDPSRPRRSRTPAPER</sequence>
<evidence type="ECO:0000256" key="1">
    <source>
        <dbReference type="SAM" id="MobiDB-lite"/>
    </source>
</evidence>
<evidence type="ECO:0008006" key="4">
    <source>
        <dbReference type="Google" id="ProtNLM"/>
    </source>
</evidence>
<protein>
    <recommendedName>
        <fullName evidence="4">Response regulatory domain-containing protein</fullName>
    </recommendedName>
</protein>
<keyword evidence="3" id="KW-1185">Reference proteome</keyword>
<gene>
    <name evidence="2" type="ORF">SAMN04489712_12133</name>
</gene>
<name>A0A1H6DRK0_9ACTN</name>
<dbReference type="Proteomes" id="UP000236723">
    <property type="component" value="Unassembled WGS sequence"/>
</dbReference>
<evidence type="ECO:0000313" key="3">
    <source>
        <dbReference type="Proteomes" id="UP000236723"/>
    </source>
</evidence>
<feature type="region of interest" description="Disordered" evidence="1">
    <location>
        <begin position="17"/>
        <end position="38"/>
    </location>
</feature>
<dbReference type="AlphaFoldDB" id="A0A1H6DRK0"/>
<organism evidence="2 3">
    <name type="scientific">Thermomonospora echinospora</name>
    <dbReference type="NCBI Taxonomy" id="1992"/>
    <lineage>
        <taxon>Bacteria</taxon>
        <taxon>Bacillati</taxon>
        <taxon>Actinomycetota</taxon>
        <taxon>Actinomycetes</taxon>
        <taxon>Streptosporangiales</taxon>
        <taxon>Thermomonosporaceae</taxon>
        <taxon>Thermomonospora</taxon>
    </lineage>
</organism>
<proteinExistence type="predicted"/>
<reference evidence="3" key="1">
    <citation type="submission" date="2016-10" db="EMBL/GenBank/DDBJ databases">
        <authorList>
            <person name="Varghese N."/>
            <person name="Submissions S."/>
        </authorList>
    </citation>
    <scope>NUCLEOTIDE SEQUENCE [LARGE SCALE GENOMIC DNA]</scope>
    <source>
        <strain evidence="3">DSM 43163</strain>
    </source>
</reference>
<dbReference type="EMBL" id="FNVO01000021">
    <property type="protein sequence ID" value="SEG87909.1"/>
    <property type="molecule type" value="Genomic_DNA"/>
</dbReference>
<accession>A0A1H6DRK0</accession>